<reference evidence="4 5" key="1">
    <citation type="submission" date="2019-07" db="EMBL/GenBank/DDBJ databases">
        <title>Flavobacterium sp. nov., isolated from glacier ice.</title>
        <authorList>
            <person name="Liu Q."/>
            <person name="Xin Y.-H."/>
        </authorList>
    </citation>
    <scope>NUCLEOTIDE SEQUENCE [LARGE SCALE GENOMIC DNA]</scope>
    <source>
        <strain evidence="4 5">ZT4R6</strain>
    </source>
</reference>
<dbReference type="OrthoDB" id="1339830at2"/>
<evidence type="ECO:0000259" key="3">
    <source>
        <dbReference type="Pfam" id="PF13505"/>
    </source>
</evidence>
<evidence type="ECO:0000256" key="2">
    <source>
        <dbReference type="SAM" id="SignalP"/>
    </source>
</evidence>
<keyword evidence="5" id="KW-1185">Reference proteome</keyword>
<gene>
    <name evidence="4" type="ORF">FMM05_09265</name>
</gene>
<dbReference type="Proteomes" id="UP000320643">
    <property type="component" value="Unassembled WGS sequence"/>
</dbReference>
<organism evidence="4 5">
    <name type="scientific">Flavobacterium zepuense</name>
    <dbReference type="NCBI Taxonomy" id="2593302"/>
    <lineage>
        <taxon>Bacteria</taxon>
        <taxon>Pseudomonadati</taxon>
        <taxon>Bacteroidota</taxon>
        <taxon>Flavobacteriia</taxon>
        <taxon>Flavobacteriales</taxon>
        <taxon>Flavobacteriaceae</taxon>
        <taxon>Flavobacterium</taxon>
    </lineage>
</organism>
<dbReference type="Gene3D" id="2.40.160.20">
    <property type="match status" value="1"/>
</dbReference>
<dbReference type="InterPro" id="IPR027385">
    <property type="entry name" value="Beta-barrel_OMP"/>
</dbReference>
<feature type="signal peptide" evidence="2">
    <location>
        <begin position="1"/>
        <end position="20"/>
    </location>
</feature>
<dbReference type="SUPFAM" id="SSF56925">
    <property type="entry name" value="OMPA-like"/>
    <property type="match status" value="1"/>
</dbReference>
<dbReference type="InterPro" id="IPR011250">
    <property type="entry name" value="OMP/PagP_B-barrel"/>
</dbReference>
<dbReference type="RefSeq" id="WP_143373092.1">
    <property type="nucleotide sequence ID" value="NZ_VJVZ01000005.1"/>
</dbReference>
<comment type="caution">
    <text evidence="4">The sequence shown here is derived from an EMBL/GenBank/DDBJ whole genome shotgun (WGS) entry which is preliminary data.</text>
</comment>
<proteinExistence type="predicted"/>
<protein>
    <submittedName>
        <fullName evidence="4">Porin family protein</fullName>
    </submittedName>
</protein>
<keyword evidence="1 2" id="KW-0732">Signal</keyword>
<dbReference type="AlphaFoldDB" id="A0A552V2L4"/>
<evidence type="ECO:0000313" key="4">
    <source>
        <dbReference type="EMBL" id="TRW24688.1"/>
    </source>
</evidence>
<feature type="chain" id="PRO_5022011991" evidence="2">
    <location>
        <begin position="21"/>
        <end position="211"/>
    </location>
</feature>
<name>A0A552V2L4_9FLAO</name>
<dbReference type="Pfam" id="PF13505">
    <property type="entry name" value="OMP_b-brl"/>
    <property type="match status" value="1"/>
</dbReference>
<accession>A0A552V2L4</accession>
<sequence>MITRFTLIIAALFCSLSMYSQRSFGQYSVEAGYGIGISGKPGLSDMSHFNVGGRYMFNEDWGVKAIYAHDEFLNDDDEGVEHHRVTASAVYNLGRAIDLPGRTNGYFNVLGHGGLGLSYFKSNSPLINRPQQRDFDWMGDVVLGITPQFWISESIAIHADASYIVHLSQHFNYSGEFREPVGPKAFVGGQFNASIGLTVYFGRNRNDNDWR</sequence>
<feature type="domain" description="Outer membrane protein beta-barrel" evidence="3">
    <location>
        <begin position="7"/>
        <end position="167"/>
    </location>
</feature>
<evidence type="ECO:0000313" key="5">
    <source>
        <dbReference type="Proteomes" id="UP000320643"/>
    </source>
</evidence>
<dbReference type="EMBL" id="VJVZ01000005">
    <property type="protein sequence ID" value="TRW24688.1"/>
    <property type="molecule type" value="Genomic_DNA"/>
</dbReference>
<evidence type="ECO:0000256" key="1">
    <source>
        <dbReference type="ARBA" id="ARBA00022729"/>
    </source>
</evidence>